<name>D7FP08_ECTSI</name>
<feature type="domain" description="C-CAP/cofactor C-like" evidence="3">
    <location>
        <begin position="97"/>
        <end position="224"/>
    </location>
</feature>
<protein>
    <recommendedName>
        <fullName evidence="3">C-CAP/cofactor C-like domain-containing protein</fullName>
    </recommendedName>
</protein>
<reference evidence="4 5" key="1">
    <citation type="journal article" date="2010" name="Nature">
        <title>The Ectocarpus genome and the independent evolution of multicellularity in brown algae.</title>
        <authorList>
            <person name="Cock J.M."/>
            <person name="Sterck L."/>
            <person name="Rouze P."/>
            <person name="Scornet D."/>
            <person name="Allen A.E."/>
            <person name="Amoutzias G."/>
            <person name="Anthouard V."/>
            <person name="Artiguenave F."/>
            <person name="Aury J.M."/>
            <person name="Badger J.H."/>
            <person name="Beszteri B."/>
            <person name="Billiau K."/>
            <person name="Bonnet E."/>
            <person name="Bothwell J.H."/>
            <person name="Bowler C."/>
            <person name="Boyen C."/>
            <person name="Brownlee C."/>
            <person name="Carrano C.J."/>
            <person name="Charrier B."/>
            <person name="Cho G.Y."/>
            <person name="Coelho S.M."/>
            <person name="Collen J."/>
            <person name="Corre E."/>
            <person name="Da Silva C."/>
            <person name="Delage L."/>
            <person name="Delaroque N."/>
            <person name="Dittami S.M."/>
            <person name="Doulbeau S."/>
            <person name="Elias M."/>
            <person name="Farnham G."/>
            <person name="Gachon C.M."/>
            <person name="Gschloessl B."/>
            <person name="Heesch S."/>
            <person name="Jabbari K."/>
            <person name="Jubin C."/>
            <person name="Kawai H."/>
            <person name="Kimura K."/>
            <person name="Kloareg B."/>
            <person name="Kupper F.C."/>
            <person name="Lang D."/>
            <person name="Le Bail A."/>
            <person name="Leblanc C."/>
            <person name="Lerouge P."/>
            <person name="Lohr M."/>
            <person name="Lopez P.J."/>
            <person name="Martens C."/>
            <person name="Maumus F."/>
            <person name="Michel G."/>
            <person name="Miranda-Saavedra D."/>
            <person name="Morales J."/>
            <person name="Moreau H."/>
            <person name="Motomura T."/>
            <person name="Nagasato C."/>
            <person name="Napoli C.A."/>
            <person name="Nelson D.R."/>
            <person name="Nyvall-Collen P."/>
            <person name="Peters A.F."/>
            <person name="Pommier C."/>
            <person name="Potin P."/>
            <person name="Poulain J."/>
            <person name="Quesneville H."/>
            <person name="Read B."/>
            <person name="Rensing S.A."/>
            <person name="Ritter A."/>
            <person name="Rousvoal S."/>
            <person name="Samanta M."/>
            <person name="Samson G."/>
            <person name="Schroeder D.C."/>
            <person name="Segurens B."/>
            <person name="Strittmatter M."/>
            <person name="Tonon T."/>
            <person name="Tregear J.W."/>
            <person name="Valentin K."/>
            <person name="von Dassow P."/>
            <person name="Yamagishi T."/>
            <person name="Van de Peer Y."/>
            <person name="Wincker P."/>
        </authorList>
    </citation>
    <scope>NUCLEOTIDE SEQUENCE [LARGE SCALE GENOMIC DNA]</scope>
    <source>
        <strain evidence="5">Ec32 / CCAP1310/4</strain>
    </source>
</reference>
<evidence type="ECO:0000313" key="4">
    <source>
        <dbReference type="EMBL" id="CBJ30275.1"/>
    </source>
</evidence>
<dbReference type="EMBL" id="FN648319">
    <property type="protein sequence ID" value="CBJ30275.1"/>
    <property type="molecule type" value="Genomic_DNA"/>
</dbReference>
<dbReference type="InterPro" id="IPR017901">
    <property type="entry name" value="C-CAP_CF_C-like"/>
</dbReference>
<dbReference type="AlphaFoldDB" id="D7FP08"/>
<dbReference type="Gene3D" id="2.160.20.70">
    <property type="match status" value="1"/>
</dbReference>
<evidence type="ECO:0000313" key="5">
    <source>
        <dbReference type="Proteomes" id="UP000002630"/>
    </source>
</evidence>
<accession>D7FP08</accession>
<dbReference type="PANTHER" id="PTHR16052:SF0">
    <property type="entry name" value="TBCC DOMAIN-CONTAINING PROTEIN 1"/>
    <property type="match status" value="1"/>
</dbReference>
<feature type="region of interest" description="Disordered" evidence="2">
    <location>
        <begin position="249"/>
        <end position="281"/>
    </location>
</feature>
<dbReference type="InterPro" id="IPR016098">
    <property type="entry name" value="CAP/MinC_C"/>
</dbReference>
<dbReference type="Proteomes" id="UP000002630">
    <property type="component" value="Linkage Group LG03"/>
</dbReference>
<comment type="similarity">
    <text evidence="1">Belongs to the TBCC family.</text>
</comment>
<keyword evidence="5" id="KW-1185">Reference proteome</keyword>
<organism evidence="4 5">
    <name type="scientific">Ectocarpus siliculosus</name>
    <name type="common">Brown alga</name>
    <name type="synonym">Conferva siliculosa</name>
    <dbReference type="NCBI Taxonomy" id="2880"/>
    <lineage>
        <taxon>Eukaryota</taxon>
        <taxon>Sar</taxon>
        <taxon>Stramenopiles</taxon>
        <taxon>Ochrophyta</taxon>
        <taxon>PX clade</taxon>
        <taxon>Phaeophyceae</taxon>
        <taxon>Ectocarpales</taxon>
        <taxon>Ectocarpaceae</taxon>
        <taxon>Ectocarpus</taxon>
    </lineage>
</organism>
<evidence type="ECO:0000259" key="3">
    <source>
        <dbReference type="PROSITE" id="PS51329"/>
    </source>
</evidence>
<gene>
    <name evidence="4" type="ORF">Esi_0184_0007</name>
</gene>
<evidence type="ECO:0000256" key="1">
    <source>
        <dbReference type="ARBA" id="ARBA00008848"/>
    </source>
</evidence>
<feature type="region of interest" description="Disordered" evidence="2">
    <location>
        <begin position="394"/>
        <end position="415"/>
    </location>
</feature>
<dbReference type="PROSITE" id="PS51329">
    <property type="entry name" value="C_CAP_COFACTOR_C"/>
    <property type="match status" value="1"/>
</dbReference>
<evidence type="ECO:0000256" key="2">
    <source>
        <dbReference type="SAM" id="MobiDB-lite"/>
    </source>
</evidence>
<dbReference type="InterPro" id="IPR012945">
    <property type="entry name" value="Tubulin-bd_cofactor_C_dom"/>
</dbReference>
<dbReference type="eggNOG" id="KOG4416">
    <property type="taxonomic scope" value="Eukaryota"/>
</dbReference>
<dbReference type="OrthoDB" id="427777at2759"/>
<sequence length="415" mass="43428">MISSCFLRTKRDRVPVCEVAQYLMGALTVNDVVYPIPPSPSAIFLADSAAATTATATAGGHGPDEAVPAVGGAAVGSEQQGGHACGGVTVPALPCAPLLVNCASRTTVVHNADASGPLRDLQVNCCQESYVYVLSAVRFATVMGCKDCTVVIGAAAGMVRVEECERMQLVTCCRRLTVTNSLECIFPVFVATPPVLCGDNRACQFAPYNSCYPRHKAHLQRAGLLGEEEDEVPANLWGNPVEASMMGMPSMAAGTPTSSASRAKSRSPGGAKGGLGGLGHDLSPAIMPPEQFYTLAVPVPPDSAGDPPAENPFGLPSEYAAVLQEREAAVEGLHQAIVDADLTPRQNRELEECIRGRFTEWLVATGNLRQVLDLVSVAEKARSTGNATAAVAASALSEQSTTPTKAQQQQQQQPR</sequence>
<dbReference type="PANTHER" id="PTHR16052">
    <property type="entry name" value="TBCC DOMAIN-CONTAINING PROTEIN 1"/>
    <property type="match status" value="1"/>
</dbReference>
<feature type="compositionally biased region" description="Gly residues" evidence="2">
    <location>
        <begin position="270"/>
        <end position="279"/>
    </location>
</feature>
<dbReference type="Pfam" id="PF07986">
    <property type="entry name" value="TBCC"/>
    <property type="match status" value="1"/>
</dbReference>
<proteinExistence type="inferred from homology"/>
<dbReference type="STRING" id="2880.D7FP08"/>
<dbReference type="EMBL" id="FN649728">
    <property type="protein sequence ID" value="CBJ30275.1"/>
    <property type="molecule type" value="Genomic_DNA"/>
</dbReference>
<dbReference type="InterPro" id="IPR039589">
    <property type="entry name" value="TBCC1"/>
</dbReference>
<dbReference type="InParanoid" id="D7FP08"/>